<keyword evidence="2" id="KW-1185">Reference proteome</keyword>
<protein>
    <submittedName>
        <fullName evidence="1">Uncharacterized protein</fullName>
    </submittedName>
</protein>
<proteinExistence type="predicted"/>
<name>A0A1Z4UYH5_9CYAN</name>
<sequence>MPKQMWTYTVLVEEEYDFSAYPLLINTPKETKA</sequence>
<evidence type="ECO:0000313" key="1">
    <source>
        <dbReference type="EMBL" id="BAZ84306.1"/>
    </source>
</evidence>
<dbReference type="EMBL" id="AP018316">
    <property type="protein sequence ID" value="BAZ84306.1"/>
    <property type="molecule type" value="Genomic_DNA"/>
</dbReference>
<reference evidence="1 2" key="1">
    <citation type="submission" date="2017-06" db="EMBL/GenBank/DDBJ databases">
        <title>Genome sequencing of cyanobaciteial culture collection at National Institute for Environmental Studies (NIES).</title>
        <authorList>
            <person name="Hirose Y."/>
            <person name="Shimura Y."/>
            <person name="Fujisawa T."/>
            <person name="Nakamura Y."/>
            <person name="Kawachi M."/>
        </authorList>
    </citation>
    <scope>NUCLEOTIDE SEQUENCE [LARGE SCALE GENOMIC DNA]</scope>
    <source>
        <strain evidence="1 2">NIES-806</strain>
    </source>
</reference>
<dbReference type="Proteomes" id="UP000218702">
    <property type="component" value="Chromosome"/>
</dbReference>
<accession>A0A1Z4UYH5</accession>
<dbReference type="AlphaFoldDB" id="A0A1Z4UYH5"/>
<organism evidence="1 2">
    <name type="scientific">Dolichospermum compactum NIES-806</name>
    <dbReference type="NCBI Taxonomy" id="1973481"/>
    <lineage>
        <taxon>Bacteria</taxon>
        <taxon>Bacillati</taxon>
        <taxon>Cyanobacteriota</taxon>
        <taxon>Cyanophyceae</taxon>
        <taxon>Nostocales</taxon>
        <taxon>Aphanizomenonaceae</taxon>
        <taxon>Dolichospermum</taxon>
        <taxon>Dolichospermum compactum</taxon>
    </lineage>
</organism>
<gene>
    <name evidence="1" type="ORF">NIES806_04920</name>
</gene>
<dbReference type="KEGG" id="dcm:NIES806_04920"/>
<evidence type="ECO:0000313" key="2">
    <source>
        <dbReference type="Proteomes" id="UP000218702"/>
    </source>
</evidence>